<dbReference type="EMBL" id="CAESGF010000013">
    <property type="protein sequence ID" value="CAB4364423.1"/>
    <property type="molecule type" value="Genomic_DNA"/>
</dbReference>
<dbReference type="EMBL" id="CAFBMT010000014">
    <property type="protein sequence ID" value="CAB4942749.1"/>
    <property type="molecule type" value="Genomic_DNA"/>
</dbReference>
<evidence type="ECO:0000313" key="2">
    <source>
        <dbReference type="EMBL" id="CAB4730358.1"/>
    </source>
</evidence>
<organism evidence="5">
    <name type="scientific">freshwater metagenome</name>
    <dbReference type="NCBI Taxonomy" id="449393"/>
    <lineage>
        <taxon>unclassified sequences</taxon>
        <taxon>metagenomes</taxon>
        <taxon>ecological metagenomes</taxon>
    </lineage>
</organism>
<evidence type="ECO:0000313" key="3">
    <source>
        <dbReference type="EMBL" id="CAB4829737.1"/>
    </source>
</evidence>
<proteinExistence type="predicted"/>
<sequence length="63" mass="6998">MVKELPSARAQVPSWTFLTNHAHVLVCIAQNTEVRLAEIARLVGIGERAVHSIVQDLADLFDF</sequence>
<name>A0A6J7JIW6_9ZZZZ</name>
<dbReference type="EMBL" id="CAFAAV010000169">
    <property type="protein sequence ID" value="CAB4829737.1"/>
    <property type="molecule type" value="Genomic_DNA"/>
</dbReference>
<reference evidence="5" key="1">
    <citation type="submission" date="2020-05" db="EMBL/GenBank/DDBJ databases">
        <authorList>
            <person name="Chiriac C."/>
            <person name="Salcher M."/>
            <person name="Ghai R."/>
            <person name="Kavagutti S V."/>
        </authorList>
    </citation>
    <scope>NUCLEOTIDE SEQUENCE</scope>
</reference>
<gene>
    <name evidence="2" type="ORF">UFOPK2656_02064</name>
    <name evidence="3" type="ORF">UFOPK3099_01963</name>
    <name evidence="4" type="ORF">UFOPK3267_00740</name>
    <name evidence="5" type="ORF">UFOPK3651_02307</name>
    <name evidence="6" type="ORF">UFOPK3931_02379</name>
    <name evidence="1" type="ORF">UFOPK4189_02184</name>
</gene>
<evidence type="ECO:0000313" key="4">
    <source>
        <dbReference type="EMBL" id="CAB4848601.1"/>
    </source>
</evidence>
<evidence type="ECO:0000313" key="5">
    <source>
        <dbReference type="EMBL" id="CAB4942749.1"/>
    </source>
</evidence>
<accession>A0A6J7JIW6</accession>
<dbReference type="AlphaFoldDB" id="A0A6J7JIW6"/>
<evidence type="ECO:0000313" key="1">
    <source>
        <dbReference type="EMBL" id="CAB4364423.1"/>
    </source>
</evidence>
<evidence type="ECO:0000313" key="6">
    <source>
        <dbReference type="EMBL" id="CAB5004129.1"/>
    </source>
</evidence>
<protein>
    <submittedName>
        <fullName evidence="5">Unannotated protein</fullName>
    </submittedName>
</protein>
<dbReference type="EMBL" id="CAFBOL010000081">
    <property type="protein sequence ID" value="CAB5004129.1"/>
    <property type="molecule type" value="Genomic_DNA"/>
</dbReference>
<dbReference type="EMBL" id="CAFBIY010000028">
    <property type="protein sequence ID" value="CAB4848601.1"/>
    <property type="molecule type" value="Genomic_DNA"/>
</dbReference>
<dbReference type="EMBL" id="CAEZYF010000013">
    <property type="protein sequence ID" value="CAB4730358.1"/>
    <property type="molecule type" value="Genomic_DNA"/>
</dbReference>